<evidence type="ECO:0000313" key="1">
    <source>
        <dbReference type="EMBL" id="MFC5647155.1"/>
    </source>
</evidence>
<organism evidence="1 2">
    <name type="scientific">Kitasatospora cinereorecta</name>
    <dbReference type="NCBI Taxonomy" id="285560"/>
    <lineage>
        <taxon>Bacteria</taxon>
        <taxon>Bacillati</taxon>
        <taxon>Actinomycetota</taxon>
        <taxon>Actinomycetes</taxon>
        <taxon>Kitasatosporales</taxon>
        <taxon>Streptomycetaceae</taxon>
        <taxon>Kitasatospora</taxon>
    </lineage>
</organism>
<dbReference type="Proteomes" id="UP001596066">
    <property type="component" value="Unassembled WGS sequence"/>
</dbReference>
<comment type="caution">
    <text evidence="1">The sequence shown here is derived from an EMBL/GenBank/DDBJ whole genome shotgun (WGS) entry which is preliminary data.</text>
</comment>
<gene>
    <name evidence="1" type="ORF">ACFPZF_38180</name>
</gene>
<dbReference type="EMBL" id="JBHSOC010000136">
    <property type="protein sequence ID" value="MFC5647155.1"/>
    <property type="molecule type" value="Genomic_DNA"/>
</dbReference>
<evidence type="ECO:0000313" key="2">
    <source>
        <dbReference type="Proteomes" id="UP001596066"/>
    </source>
</evidence>
<reference evidence="2" key="1">
    <citation type="journal article" date="2019" name="Int. J. Syst. Evol. Microbiol.">
        <title>The Global Catalogue of Microorganisms (GCM) 10K type strain sequencing project: providing services to taxonomists for standard genome sequencing and annotation.</title>
        <authorList>
            <consortium name="The Broad Institute Genomics Platform"/>
            <consortium name="The Broad Institute Genome Sequencing Center for Infectious Disease"/>
            <person name="Wu L."/>
            <person name="Ma J."/>
        </authorList>
    </citation>
    <scope>NUCLEOTIDE SEQUENCE [LARGE SCALE GENOMIC DNA]</scope>
    <source>
        <strain evidence="2">CGMCC 4.1622</strain>
    </source>
</reference>
<sequence>MIPHQIEQAQANAVDTDARTVVEAKRLVRRLATALVSGPFDERAHAELLDFLATGAAEARAAWGRLNALSDQELTVKARGAVLGAAARGRK</sequence>
<proteinExistence type="predicted"/>
<accession>A0ABW0VSH1</accession>
<name>A0ABW0VSH1_9ACTN</name>
<keyword evidence="2" id="KW-1185">Reference proteome</keyword>
<protein>
    <submittedName>
        <fullName evidence="1">Uncharacterized protein</fullName>
    </submittedName>
</protein>
<dbReference type="RefSeq" id="WP_346148720.1">
    <property type="nucleotide sequence ID" value="NZ_BAAAUA010000054.1"/>
</dbReference>